<keyword evidence="3" id="KW-1185">Reference proteome</keyword>
<dbReference type="Proteomes" id="UP000436088">
    <property type="component" value="Unassembled WGS sequence"/>
</dbReference>
<dbReference type="InterPro" id="IPR050865">
    <property type="entry name" value="BEACH_Domain"/>
</dbReference>
<dbReference type="PROSITE" id="PS51783">
    <property type="entry name" value="PH_BEACH"/>
    <property type="match status" value="1"/>
</dbReference>
<dbReference type="SUPFAM" id="SSF50729">
    <property type="entry name" value="PH domain-like"/>
    <property type="match status" value="1"/>
</dbReference>
<dbReference type="InterPro" id="IPR011993">
    <property type="entry name" value="PH-like_dom_sf"/>
</dbReference>
<reference evidence="2" key="1">
    <citation type="submission" date="2019-09" db="EMBL/GenBank/DDBJ databases">
        <title>Draft genome information of white flower Hibiscus syriacus.</title>
        <authorList>
            <person name="Kim Y.-M."/>
        </authorList>
    </citation>
    <scope>NUCLEOTIDE SEQUENCE [LARGE SCALE GENOMIC DNA]</scope>
    <source>
        <strain evidence="2">YM2019G1</strain>
    </source>
</reference>
<evidence type="ECO:0000313" key="2">
    <source>
        <dbReference type="EMBL" id="KAE8701699.1"/>
    </source>
</evidence>
<evidence type="ECO:0000313" key="3">
    <source>
        <dbReference type="Proteomes" id="UP000436088"/>
    </source>
</evidence>
<dbReference type="Gene3D" id="2.30.29.30">
    <property type="entry name" value="Pleckstrin-homology domain (PH domain)/Phosphotyrosine-binding domain (PTB)"/>
    <property type="match status" value="1"/>
</dbReference>
<name>A0A6A3AFR2_HIBSY</name>
<protein>
    <recommendedName>
        <fullName evidence="1">BEACH-type PH domain-containing protein</fullName>
    </recommendedName>
</protein>
<dbReference type="InterPro" id="IPR023362">
    <property type="entry name" value="PH-BEACH_dom"/>
</dbReference>
<dbReference type="EMBL" id="VEPZ02001017">
    <property type="protein sequence ID" value="KAE8701699.1"/>
    <property type="molecule type" value="Genomic_DNA"/>
</dbReference>
<dbReference type="PANTHER" id="PTHR13743:SF112">
    <property type="entry name" value="BEACH DOMAIN-CONTAINING PROTEIN"/>
    <property type="match status" value="1"/>
</dbReference>
<comment type="caution">
    <text evidence="2">The sequence shown here is derived from an EMBL/GenBank/DDBJ whole genome shotgun (WGS) entry which is preliminary data.</text>
</comment>
<gene>
    <name evidence="2" type="ORF">F3Y22_tig00110514pilonHSYRG00005</name>
</gene>
<dbReference type="Pfam" id="PF14844">
    <property type="entry name" value="PH_BEACH"/>
    <property type="match status" value="1"/>
</dbReference>
<organism evidence="2 3">
    <name type="scientific">Hibiscus syriacus</name>
    <name type="common">Rose of Sharon</name>
    <dbReference type="NCBI Taxonomy" id="106335"/>
    <lineage>
        <taxon>Eukaryota</taxon>
        <taxon>Viridiplantae</taxon>
        <taxon>Streptophyta</taxon>
        <taxon>Embryophyta</taxon>
        <taxon>Tracheophyta</taxon>
        <taxon>Spermatophyta</taxon>
        <taxon>Magnoliopsida</taxon>
        <taxon>eudicotyledons</taxon>
        <taxon>Gunneridae</taxon>
        <taxon>Pentapetalae</taxon>
        <taxon>rosids</taxon>
        <taxon>malvids</taxon>
        <taxon>Malvales</taxon>
        <taxon>Malvaceae</taxon>
        <taxon>Malvoideae</taxon>
        <taxon>Hibiscus</taxon>
    </lineage>
</organism>
<proteinExistence type="predicted"/>
<evidence type="ECO:0000259" key="1">
    <source>
        <dbReference type="PROSITE" id="PS51783"/>
    </source>
</evidence>
<sequence length="462" mass="52197">MRFEKLYGKSMLAACMVGKDDLVESSSQSREIGPLNNLIHKDRLLSAVAEESKYIKVLESDRSRHLQELRSKMNENSFSEINNQKAFEGEIESSLHTILASDESRRNAFLLAHEEEQIIVTEATQRRRPKLRRNYHFDDQLCHSPSTSPCVHKITDKGSSGPGGSGFETSKHFIIPDAPSNIHTTESVKRNIDHIDIVPARKEFSSPVETETSEVLMSLPCVLVTPKRKLAGQLAVMKHVLHFFGKFLVKGTIGSSVFKNLNASSHSQLEKADQKIKAAHWTRYFLRYTAVEIFFSDSVAPIFINFASQKNSKDIGTLIVSTRNELLFPRGSSRDKSATITFVDRRAAVRKRQKLLWKDGREGIYPILNYLSEVLDFKKSVTFQDLSKPVGAPDSKRFEVSSFQLRCLKKDIETFVIQIYLVSIMVPTTQAWGLCFITSIECLDTVFRPGVERSIPTSGFSL</sequence>
<accession>A0A6A3AFR2</accession>
<feature type="domain" description="BEACH-type PH" evidence="1">
    <location>
        <begin position="210"/>
        <end position="320"/>
    </location>
</feature>
<dbReference type="PANTHER" id="PTHR13743">
    <property type="entry name" value="BEIGE/BEACH-RELATED"/>
    <property type="match status" value="1"/>
</dbReference>
<dbReference type="AlphaFoldDB" id="A0A6A3AFR2"/>